<feature type="transmembrane region" description="Helical" evidence="2">
    <location>
        <begin position="85"/>
        <end position="104"/>
    </location>
</feature>
<keyword evidence="2" id="KW-1133">Transmembrane helix</keyword>
<proteinExistence type="predicted"/>
<evidence type="ECO:0000259" key="3">
    <source>
        <dbReference type="Pfam" id="PF14018"/>
    </source>
</evidence>
<dbReference type="InterPro" id="IPR025328">
    <property type="entry name" value="DUF4234"/>
</dbReference>
<keyword evidence="2" id="KW-0812">Transmembrane</keyword>
<feature type="domain" description="DUF4234" evidence="3">
    <location>
        <begin position="4"/>
        <end position="70"/>
    </location>
</feature>
<feature type="region of interest" description="Disordered" evidence="1">
    <location>
        <begin position="134"/>
        <end position="192"/>
    </location>
</feature>
<name>A0A8I0AEP4_9FIRM</name>
<evidence type="ECO:0000313" key="4">
    <source>
        <dbReference type="EMBL" id="MBC5661709.1"/>
    </source>
</evidence>
<evidence type="ECO:0000313" key="5">
    <source>
        <dbReference type="Proteomes" id="UP000615234"/>
    </source>
</evidence>
<dbReference type="Proteomes" id="UP000615234">
    <property type="component" value="Unassembled WGS sequence"/>
</dbReference>
<keyword evidence="5" id="KW-1185">Reference proteome</keyword>
<protein>
    <submittedName>
        <fullName evidence="4">DUF4234 domain-containing protein</fullName>
    </submittedName>
</protein>
<organism evidence="4 5">
    <name type="scientific">Coprococcus hominis</name>
    <name type="common">ex Liu et al. 2022</name>
    <dbReference type="NCBI Taxonomy" id="2763039"/>
    <lineage>
        <taxon>Bacteria</taxon>
        <taxon>Bacillati</taxon>
        <taxon>Bacillota</taxon>
        <taxon>Clostridia</taxon>
        <taxon>Lachnospirales</taxon>
        <taxon>Lachnospiraceae</taxon>
        <taxon>Coprococcus</taxon>
    </lineage>
</organism>
<feature type="transmembrane region" description="Helical" evidence="2">
    <location>
        <begin position="7"/>
        <end position="26"/>
    </location>
</feature>
<dbReference type="Pfam" id="PF14018">
    <property type="entry name" value="DUF4234"/>
    <property type="match status" value="1"/>
</dbReference>
<accession>A0A8I0AEP4</accession>
<gene>
    <name evidence="4" type="ORF">H8S09_02175</name>
</gene>
<evidence type="ECO:0000256" key="1">
    <source>
        <dbReference type="SAM" id="MobiDB-lite"/>
    </source>
</evidence>
<reference evidence="4 5" key="1">
    <citation type="submission" date="2020-08" db="EMBL/GenBank/DDBJ databases">
        <title>Genome public.</title>
        <authorList>
            <person name="Liu C."/>
            <person name="Sun Q."/>
        </authorList>
    </citation>
    <scope>NUCLEOTIDE SEQUENCE [LARGE SCALE GENOMIC DNA]</scope>
    <source>
        <strain evidence="4 5">NSJ-10</strain>
    </source>
</reference>
<feature type="transmembrane region" description="Helical" evidence="2">
    <location>
        <begin position="46"/>
        <end position="64"/>
    </location>
</feature>
<dbReference type="AlphaFoldDB" id="A0A8I0AEP4"/>
<sequence>MKQRSIGMCILLTIVTCGIYGLYWFVCITDDTNEMSGENELAGGGMALLLTLVTCGIYGWYWAYKMGEKVDIIKSRGGMPSSNSGILFVVLQLFGLGIIDYALAQDAINKYSGTNGYAQPYNGGYQNQQYNGYNQNQQYGGYNQNQQPYNGGYNQNQQYGGYDQSQQYGGYNQSGNNPYSNGNDNNNPYNGQ</sequence>
<keyword evidence="2" id="KW-0472">Membrane</keyword>
<evidence type="ECO:0000256" key="2">
    <source>
        <dbReference type="SAM" id="Phobius"/>
    </source>
</evidence>
<comment type="caution">
    <text evidence="4">The sequence shown here is derived from an EMBL/GenBank/DDBJ whole genome shotgun (WGS) entry which is preliminary data.</text>
</comment>
<dbReference type="EMBL" id="JACOOX010000001">
    <property type="protein sequence ID" value="MBC5661709.1"/>
    <property type="molecule type" value="Genomic_DNA"/>
</dbReference>
<dbReference type="RefSeq" id="WP_186847281.1">
    <property type="nucleotide sequence ID" value="NZ_JACOOX010000001.1"/>
</dbReference>